<accession>A0ABU0G0F5</accession>
<proteinExistence type="predicted"/>
<sequence length="309" mass="36441">MHTLDYIISKAAREDLKHLMGSSTSAEQRRLLDVINLPTSLYKYTSINEYSVMNLKNNSITATIPTEFNDLYDSTMHFDTYKQKLEQIRRLNETAGEIGYEEIIDYEAANQLLKGSAEEDIFKSTYLTKAFRITSLSSNNKDIKMWSHYANNNKGICIEYNFRQNFHRLADFIYPVIYMDKPIDVTEMFENDPKIDLAVLSSVVSKFKDWEHEKEWRIVLYIGYHSNEKRIPVQNLPIPSCIYLGNKFIDNYERCKEERSEESEKELLFINEFLQYVKRKSISLKKAKPQMRSYSLEFEDIDINDILNN</sequence>
<evidence type="ECO:0000313" key="2">
    <source>
        <dbReference type="Proteomes" id="UP001242313"/>
    </source>
</evidence>
<keyword evidence="2" id="KW-1185">Reference proteome</keyword>
<organism evidence="1 2">
    <name type="scientific">Mesobacillus stamsii</name>
    <dbReference type="NCBI Taxonomy" id="225347"/>
    <lineage>
        <taxon>Bacteria</taxon>
        <taxon>Bacillati</taxon>
        <taxon>Bacillota</taxon>
        <taxon>Bacilli</taxon>
        <taxon>Bacillales</taxon>
        <taxon>Bacillaceae</taxon>
        <taxon>Mesobacillus</taxon>
    </lineage>
</organism>
<comment type="caution">
    <text evidence="1">The sequence shown here is derived from an EMBL/GenBank/DDBJ whole genome shotgun (WGS) entry which is preliminary data.</text>
</comment>
<protein>
    <recommendedName>
        <fullName evidence="3">DUF2971 domain-containing protein</fullName>
    </recommendedName>
</protein>
<dbReference type="InterPro" id="IPR021352">
    <property type="entry name" value="DUF2971"/>
</dbReference>
<reference evidence="1 2" key="1">
    <citation type="submission" date="2023-07" db="EMBL/GenBank/DDBJ databases">
        <title>Genomic Encyclopedia of Type Strains, Phase IV (KMG-IV): sequencing the most valuable type-strain genomes for metagenomic binning, comparative biology and taxonomic classification.</title>
        <authorList>
            <person name="Goeker M."/>
        </authorList>
    </citation>
    <scope>NUCLEOTIDE SEQUENCE [LARGE SCALE GENOMIC DNA]</scope>
    <source>
        <strain evidence="1 2">DSM 19598</strain>
    </source>
</reference>
<gene>
    <name evidence="1" type="ORF">J2S25_003898</name>
</gene>
<dbReference type="RefSeq" id="WP_307192629.1">
    <property type="nucleotide sequence ID" value="NZ_JAUSUN010000043.1"/>
</dbReference>
<name>A0ABU0G0F5_9BACI</name>
<evidence type="ECO:0008006" key="3">
    <source>
        <dbReference type="Google" id="ProtNLM"/>
    </source>
</evidence>
<dbReference type="Pfam" id="PF11185">
    <property type="entry name" value="DUF2971"/>
    <property type="match status" value="1"/>
</dbReference>
<dbReference type="Proteomes" id="UP001242313">
    <property type="component" value="Unassembled WGS sequence"/>
</dbReference>
<dbReference type="EMBL" id="JAUSUN010000043">
    <property type="protein sequence ID" value="MDQ0415671.1"/>
    <property type="molecule type" value="Genomic_DNA"/>
</dbReference>
<evidence type="ECO:0000313" key="1">
    <source>
        <dbReference type="EMBL" id="MDQ0415671.1"/>
    </source>
</evidence>